<organism evidence="2 3">
    <name type="scientific">Cinchona calisaya</name>
    <dbReference type="NCBI Taxonomy" id="153742"/>
    <lineage>
        <taxon>Eukaryota</taxon>
        <taxon>Viridiplantae</taxon>
        <taxon>Streptophyta</taxon>
        <taxon>Embryophyta</taxon>
        <taxon>Tracheophyta</taxon>
        <taxon>Spermatophyta</taxon>
        <taxon>Magnoliopsida</taxon>
        <taxon>eudicotyledons</taxon>
        <taxon>Gunneridae</taxon>
        <taxon>Pentapetalae</taxon>
        <taxon>asterids</taxon>
        <taxon>lamiids</taxon>
        <taxon>Gentianales</taxon>
        <taxon>Rubiaceae</taxon>
        <taxon>Cinchonoideae</taxon>
        <taxon>Cinchoneae</taxon>
        <taxon>Cinchona</taxon>
    </lineage>
</organism>
<proteinExistence type="predicted"/>
<evidence type="ECO:0000313" key="3">
    <source>
        <dbReference type="Proteomes" id="UP001630127"/>
    </source>
</evidence>
<accession>A0ABD2Y924</accession>
<gene>
    <name evidence="2" type="ORF">ACH5RR_037144</name>
</gene>
<name>A0ABD2Y924_9GENT</name>
<dbReference type="EMBL" id="JBJUIK010000015">
    <property type="protein sequence ID" value="KAL3502695.1"/>
    <property type="molecule type" value="Genomic_DNA"/>
</dbReference>
<reference evidence="2 3" key="1">
    <citation type="submission" date="2024-11" db="EMBL/GenBank/DDBJ databases">
        <title>A near-complete genome assembly of Cinchona calisaya.</title>
        <authorList>
            <person name="Lian D.C."/>
            <person name="Zhao X.W."/>
            <person name="Wei L."/>
        </authorList>
    </citation>
    <scope>NUCLEOTIDE SEQUENCE [LARGE SCALE GENOMIC DNA]</scope>
    <source>
        <tissue evidence="2">Nenye</tissue>
    </source>
</reference>
<dbReference type="Proteomes" id="UP001630127">
    <property type="component" value="Unassembled WGS sequence"/>
</dbReference>
<evidence type="ECO:0000313" key="2">
    <source>
        <dbReference type="EMBL" id="KAL3502695.1"/>
    </source>
</evidence>
<evidence type="ECO:0000256" key="1">
    <source>
        <dbReference type="SAM" id="MobiDB-lite"/>
    </source>
</evidence>
<sequence>MSSKPCIMLNYKEYCLVALSSKTSYKVRFQVKCMMDVKGLAWIGNLYDKFEAMFLEMEGVMYEDTVKYVENQVQTVGASVERFYSEVMQDLHTDSYVDPVKVAGADLSLNPCGHPDMKLKPNAKKDARETNWKLSDDSTVISGKSKTGVYRRSVARRKINSKANFFPSVYGPIASISENLRNQSSVSQMKKSHEMGSGRVDVILPSAGMEDGPRNANEICKPMVDTGLLMSHAVVSSLGPPTETIASVVSTEHKQADCTSTYSSGGLSSNSAVGICTNSDVISQAQKTIATGTYSRKSDEEEVIIAHQERLDDCSMDAAKNDDTIDPEVEIIEPINESILEETCVLVEGDELHFVPQEKGGHISYKKKLREAFSFKMRLKRKEYELAAIYTEQSSNQGGVERAMPDRPVESNTKTSPAHSSETEWELL</sequence>
<dbReference type="PANTHER" id="PTHR34659">
    <property type="entry name" value="BNAA05G11610D PROTEIN"/>
    <property type="match status" value="1"/>
</dbReference>
<dbReference type="AlphaFoldDB" id="A0ABD2Y924"/>
<protein>
    <submittedName>
        <fullName evidence="2">Uncharacterized protein</fullName>
    </submittedName>
</protein>
<dbReference type="PANTHER" id="PTHR34659:SF8">
    <property type="entry name" value="(RAPE) HYPOTHETICAL PROTEIN"/>
    <property type="match status" value="1"/>
</dbReference>
<keyword evidence="3" id="KW-1185">Reference proteome</keyword>
<feature type="compositionally biased region" description="Polar residues" evidence="1">
    <location>
        <begin position="410"/>
        <end position="420"/>
    </location>
</feature>
<comment type="caution">
    <text evidence="2">The sequence shown here is derived from an EMBL/GenBank/DDBJ whole genome shotgun (WGS) entry which is preliminary data.</text>
</comment>
<feature type="region of interest" description="Disordered" evidence="1">
    <location>
        <begin position="392"/>
        <end position="428"/>
    </location>
</feature>
<dbReference type="InterPro" id="IPR053273">
    <property type="entry name" value="CST_Regulator"/>
</dbReference>